<name>C1N446_MICPC</name>
<keyword evidence="3" id="KW-0949">S-adenosyl-L-methionine</keyword>
<dbReference type="GO" id="GO:0008168">
    <property type="term" value="F:methyltransferase activity"/>
    <property type="evidence" value="ECO:0007669"/>
    <property type="project" value="UniProtKB-KW"/>
</dbReference>
<feature type="chain" id="PRO_5002912371" evidence="4">
    <location>
        <begin position="22"/>
        <end position="371"/>
    </location>
</feature>
<keyword evidence="4" id="KW-0732">Signal</keyword>
<dbReference type="OMA" id="EVGNRAW"/>
<dbReference type="GO" id="GO:1904262">
    <property type="term" value="P:negative regulation of TORC1 signaling"/>
    <property type="evidence" value="ECO:0007669"/>
    <property type="project" value="TreeGrafter"/>
</dbReference>
<dbReference type="STRING" id="564608.C1N446"/>
<dbReference type="PANTHER" id="PTHR21008">
    <property type="entry name" value="S-ADENOSYLMETHIONINE SENSOR UPSTREAM OF MTORC1-RELATED"/>
    <property type="match status" value="1"/>
</dbReference>
<dbReference type="Pfam" id="PF11968">
    <property type="entry name" value="Bmt2"/>
    <property type="match status" value="1"/>
</dbReference>
<dbReference type="KEGG" id="mpp:MICPUCDRAFT_48625"/>
<dbReference type="GeneID" id="9687922"/>
<accession>C1N446</accession>
<evidence type="ECO:0000256" key="1">
    <source>
        <dbReference type="ARBA" id="ARBA00022603"/>
    </source>
</evidence>
<evidence type="ECO:0000256" key="4">
    <source>
        <dbReference type="SAM" id="SignalP"/>
    </source>
</evidence>
<dbReference type="PANTHER" id="PTHR21008:SF0">
    <property type="entry name" value="S-ADENOSYLMETHIONINE SENSOR UPSTREAM OF MTORC1"/>
    <property type="match status" value="1"/>
</dbReference>
<dbReference type="Gene3D" id="3.40.50.150">
    <property type="entry name" value="Vaccinia Virus protein VP39"/>
    <property type="match status" value="1"/>
</dbReference>
<dbReference type="OrthoDB" id="5954793at2759"/>
<sequence>MRGSWAMTRALLVTKTLPAAAAVSAARAAKDRSAWRRHVIVSHHVALRSQCAIDDVVHAEDTWRDVIGKEGSLDAYAEAAEEVGNRAWVLTALRWCAREIERFAFEDGALEYEIRRLRARWFEEKGEKMSDAEEAAARASRAARLSTRGGGLVPTRWHVQNDPHVTVKPLIVDVGSCWDYFRRHDDAFEVIAQDLRPRKDAMLRSDFLELVIQDDAAAAPGISERAPPGGGPRDLTSLPRGCATAVVMSLVLSYVPTPKLRGEMARRARELLADEGRGLFLVVTPHSTDKSHNPRNALPILREWKDAIESLGFERVRLERQRAVHVMAFRTVGAGGAACGEGDAPPLRIAFDGPQEGRQGFVGGQVGGDAR</sequence>
<feature type="signal peptide" evidence="4">
    <location>
        <begin position="1"/>
        <end position="21"/>
    </location>
</feature>
<keyword evidence="2" id="KW-0808">Transferase</keyword>
<dbReference type="AlphaFoldDB" id="C1N446"/>
<dbReference type="GO" id="GO:0032259">
    <property type="term" value="P:methylation"/>
    <property type="evidence" value="ECO:0007669"/>
    <property type="project" value="UniProtKB-KW"/>
</dbReference>
<evidence type="ECO:0000256" key="3">
    <source>
        <dbReference type="ARBA" id="ARBA00022691"/>
    </source>
</evidence>
<protein>
    <submittedName>
        <fullName evidence="5">Predicted protein</fullName>
    </submittedName>
</protein>
<evidence type="ECO:0000313" key="5">
    <source>
        <dbReference type="EMBL" id="EEH53549.1"/>
    </source>
</evidence>
<dbReference type="Proteomes" id="UP000001876">
    <property type="component" value="Unassembled WGS sequence"/>
</dbReference>
<keyword evidence="6" id="KW-1185">Reference proteome</keyword>
<organism evidence="6">
    <name type="scientific">Micromonas pusilla (strain CCMP1545)</name>
    <name type="common">Picoplanktonic green alga</name>
    <dbReference type="NCBI Taxonomy" id="564608"/>
    <lineage>
        <taxon>Eukaryota</taxon>
        <taxon>Viridiplantae</taxon>
        <taxon>Chlorophyta</taxon>
        <taxon>Mamiellophyceae</taxon>
        <taxon>Mamiellales</taxon>
        <taxon>Mamiellaceae</taxon>
        <taxon>Micromonas</taxon>
    </lineage>
</organism>
<dbReference type="SUPFAM" id="SSF53335">
    <property type="entry name" value="S-adenosyl-L-methionine-dependent methyltransferases"/>
    <property type="match status" value="1"/>
</dbReference>
<keyword evidence="1" id="KW-0489">Methyltransferase</keyword>
<evidence type="ECO:0000313" key="6">
    <source>
        <dbReference type="Proteomes" id="UP000001876"/>
    </source>
</evidence>
<reference evidence="5 6" key="1">
    <citation type="journal article" date="2009" name="Science">
        <title>Green evolution and dynamic adaptations revealed by genomes of the marine picoeukaryotes Micromonas.</title>
        <authorList>
            <person name="Worden A.Z."/>
            <person name="Lee J.H."/>
            <person name="Mock T."/>
            <person name="Rouze P."/>
            <person name="Simmons M.P."/>
            <person name="Aerts A.L."/>
            <person name="Allen A.E."/>
            <person name="Cuvelier M.L."/>
            <person name="Derelle E."/>
            <person name="Everett M.V."/>
            <person name="Foulon E."/>
            <person name="Grimwood J."/>
            <person name="Gundlach H."/>
            <person name="Henrissat B."/>
            <person name="Napoli C."/>
            <person name="McDonald S.M."/>
            <person name="Parker M.S."/>
            <person name="Rombauts S."/>
            <person name="Salamov A."/>
            <person name="Von Dassow P."/>
            <person name="Badger J.H."/>
            <person name="Coutinho P.M."/>
            <person name="Demir E."/>
            <person name="Dubchak I."/>
            <person name="Gentemann C."/>
            <person name="Eikrem W."/>
            <person name="Gready J.E."/>
            <person name="John U."/>
            <person name="Lanier W."/>
            <person name="Lindquist E.A."/>
            <person name="Lucas S."/>
            <person name="Mayer K.F."/>
            <person name="Moreau H."/>
            <person name="Not F."/>
            <person name="Otillar R."/>
            <person name="Panaud O."/>
            <person name="Pangilinan J."/>
            <person name="Paulsen I."/>
            <person name="Piegu B."/>
            <person name="Poliakov A."/>
            <person name="Robbens S."/>
            <person name="Schmutz J."/>
            <person name="Toulza E."/>
            <person name="Wyss T."/>
            <person name="Zelensky A."/>
            <person name="Zhou K."/>
            <person name="Armbrust E.V."/>
            <person name="Bhattacharya D."/>
            <person name="Goodenough U.W."/>
            <person name="Van de Peer Y."/>
            <person name="Grigoriev I.V."/>
        </authorList>
    </citation>
    <scope>NUCLEOTIDE SEQUENCE [LARGE SCALE GENOMIC DNA]</scope>
    <source>
        <strain evidence="5 6">CCMP1545</strain>
    </source>
</reference>
<dbReference type="InterPro" id="IPR021867">
    <property type="entry name" value="Bmt2/SAMTOR"/>
</dbReference>
<dbReference type="InterPro" id="IPR029063">
    <property type="entry name" value="SAM-dependent_MTases_sf"/>
</dbReference>
<gene>
    <name evidence="5" type="ORF">MICPUCDRAFT_48625</name>
</gene>
<proteinExistence type="predicted"/>
<dbReference type="RefSeq" id="XP_003062730.1">
    <property type="nucleotide sequence ID" value="XM_003062684.1"/>
</dbReference>
<dbReference type="EMBL" id="GG663746">
    <property type="protein sequence ID" value="EEH53549.1"/>
    <property type="molecule type" value="Genomic_DNA"/>
</dbReference>
<evidence type="ECO:0000256" key="2">
    <source>
        <dbReference type="ARBA" id="ARBA00022679"/>
    </source>
</evidence>